<dbReference type="PROSITE" id="PS51465">
    <property type="entry name" value="KAZAL_2"/>
    <property type="match status" value="1"/>
</dbReference>
<dbReference type="OrthoDB" id="5062115at2759"/>
<accession>A0A1D1UX71</accession>
<proteinExistence type="predicted"/>
<dbReference type="GO" id="GO:0015347">
    <property type="term" value="F:sodium-independent organic anion transmembrane transporter activity"/>
    <property type="evidence" value="ECO:0007669"/>
    <property type="project" value="TreeGrafter"/>
</dbReference>
<feature type="transmembrane region" description="Helical" evidence="6">
    <location>
        <begin position="115"/>
        <end position="136"/>
    </location>
</feature>
<dbReference type="AlphaFoldDB" id="A0A1D1UX71"/>
<feature type="transmembrane region" description="Helical" evidence="6">
    <location>
        <begin position="181"/>
        <end position="205"/>
    </location>
</feature>
<feature type="transmembrane region" description="Helical" evidence="6">
    <location>
        <begin position="540"/>
        <end position="561"/>
    </location>
</feature>
<dbReference type="EMBL" id="BDGG01000002">
    <property type="protein sequence ID" value="GAU94229.1"/>
    <property type="molecule type" value="Genomic_DNA"/>
</dbReference>
<feature type="transmembrane region" description="Helical" evidence="6">
    <location>
        <begin position="85"/>
        <end position="108"/>
    </location>
</feature>
<protein>
    <recommendedName>
        <fullName evidence="7">Kazal-like domain-containing protein</fullName>
    </recommendedName>
</protein>
<feature type="domain" description="Kazal-like" evidence="7">
    <location>
        <begin position="415"/>
        <end position="471"/>
    </location>
</feature>
<keyword evidence="3 6" id="KW-0812">Transmembrane</keyword>
<evidence type="ECO:0000256" key="2">
    <source>
        <dbReference type="ARBA" id="ARBA00022475"/>
    </source>
</evidence>
<evidence type="ECO:0000313" key="8">
    <source>
        <dbReference type="EMBL" id="GAU94229.1"/>
    </source>
</evidence>
<sequence length="645" mass="71337">MITVSPRNPVDQDAAVLVGSSSGAQYVASRPGSSGMHFRIGFWRSVSGIFTVCLCAFILNIGYVLGYTTGLLAILERNLHCSSTVIGIIFSCLFIGLIGGYLVVIFFTPQNKPRWLCGSLILTGTFIIFSGVAASVQRIPQPVSGLKAPVILCDESFLSINRSLDPQRTQLGSLALTDNDVLYLLAAFLSITGFMAALPFTIVLTKLHTDFQGRKHLITCTVLGPFFGLLFAALGSIASHIGRFVLGFLFPGIIVFIIGLTIGVLTKSSLVGVMSPLDDRIPGINISIKNTARTLAVIIKKWTFSGLVAIFLLDTFLTVGYLFILPRYLQIQFDVPPFVSSLAAASFFVLPVTCGALGISYGARYLQSSVTHSRMISVACVGVSCLGFLIFVFLGCGTKEFDHKLQRVIEQERPLIITNICNKKCDCFRSETFFRPVCHEGTDVTYASPCLAGCMRMGPRSNLYEHCHCVENKGRTDQLPANSTMVKEGFCSRNCRVAYSSFTFLMFLFHLLVGFPPYNILTQFRRLFFEPETYLTASRLVTFLFLLLILIPAPLMAGVLLDSTCDLWDPLDTLKNGITQCVHYNAERLRTRIHIPLLFWKFILTALYYLLYRYGEKSNEPEASVLYEPVVNTTSTLNLVQDQDL</sequence>
<keyword evidence="5 6" id="KW-0472">Membrane</keyword>
<evidence type="ECO:0000256" key="5">
    <source>
        <dbReference type="ARBA" id="ARBA00023136"/>
    </source>
</evidence>
<dbReference type="GO" id="GO:0043252">
    <property type="term" value="P:sodium-independent organic anion transport"/>
    <property type="evidence" value="ECO:0007669"/>
    <property type="project" value="TreeGrafter"/>
</dbReference>
<dbReference type="InterPro" id="IPR002350">
    <property type="entry name" value="Kazal_dom"/>
</dbReference>
<evidence type="ECO:0000256" key="6">
    <source>
        <dbReference type="SAM" id="Phobius"/>
    </source>
</evidence>
<dbReference type="Pfam" id="PF03137">
    <property type="entry name" value="OATP"/>
    <property type="match status" value="1"/>
</dbReference>
<comment type="subcellular location">
    <subcellularLocation>
        <location evidence="1">Cell membrane</location>
        <topology evidence="1">Multi-pass membrane protein</topology>
    </subcellularLocation>
</comment>
<feature type="transmembrane region" description="Helical" evidence="6">
    <location>
        <begin position="375"/>
        <end position="394"/>
    </location>
</feature>
<feature type="transmembrane region" description="Helical" evidence="6">
    <location>
        <begin position="497"/>
        <end position="519"/>
    </location>
</feature>
<organism evidence="8 9">
    <name type="scientific">Ramazzottius varieornatus</name>
    <name type="common">Water bear</name>
    <name type="synonym">Tardigrade</name>
    <dbReference type="NCBI Taxonomy" id="947166"/>
    <lineage>
        <taxon>Eukaryota</taxon>
        <taxon>Metazoa</taxon>
        <taxon>Ecdysozoa</taxon>
        <taxon>Tardigrada</taxon>
        <taxon>Eutardigrada</taxon>
        <taxon>Parachela</taxon>
        <taxon>Hypsibioidea</taxon>
        <taxon>Ramazzottiidae</taxon>
        <taxon>Ramazzottius</taxon>
    </lineage>
</organism>
<dbReference type="GO" id="GO:0016323">
    <property type="term" value="C:basolateral plasma membrane"/>
    <property type="evidence" value="ECO:0007669"/>
    <property type="project" value="TreeGrafter"/>
</dbReference>
<feature type="transmembrane region" description="Helical" evidence="6">
    <location>
        <begin position="46"/>
        <end position="65"/>
    </location>
</feature>
<evidence type="ECO:0000256" key="3">
    <source>
        <dbReference type="ARBA" id="ARBA00022692"/>
    </source>
</evidence>
<feature type="transmembrane region" description="Helical" evidence="6">
    <location>
        <begin position="217"/>
        <end position="238"/>
    </location>
</feature>
<keyword evidence="4 6" id="KW-1133">Transmembrane helix</keyword>
<dbReference type="Proteomes" id="UP000186922">
    <property type="component" value="Unassembled WGS sequence"/>
</dbReference>
<keyword evidence="9" id="KW-1185">Reference proteome</keyword>
<keyword evidence="2" id="KW-1003">Cell membrane</keyword>
<evidence type="ECO:0000256" key="1">
    <source>
        <dbReference type="ARBA" id="ARBA00004651"/>
    </source>
</evidence>
<dbReference type="InterPro" id="IPR004156">
    <property type="entry name" value="OATP"/>
</dbReference>
<name>A0A1D1UX71_RAMVA</name>
<feature type="transmembrane region" description="Helical" evidence="6">
    <location>
        <begin position="593"/>
        <end position="611"/>
    </location>
</feature>
<evidence type="ECO:0000256" key="4">
    <source>
        <dbReference type="ARBA" id="ARBA00022989"/>
    </source>
</evidence>
<feature type="transmembrane region" description="Helical" evidence="6">
    <location>
        <begin position="244"/>
        <end position="265"/>
    </location>
</feature>
<reference evidence="8 9" key="1">
    <citation type="journal article" date="2016" name="Nat. Commun.">
        <title>Extremotolerant tardigrade genome and improved radiotolerance of human cultured cells by tardigrade-unique protein.</title>
        <authorList>
            <person name="Hashimoto T."/>
            <person name="Horikawa D.D."/>
            <person name="Saito Y."/>
            <person name="Kuwahara H."/>
            <person name="Kozuka-Hata H."/>
            <person name="Shin-I T."/>
            <person name="Minakuchi Y."/>
            <person name="Ohishi K."/>
            <person name="Motoyama A."/>
            <person name="Aizu T."/>
            <person name="Enomoto A."/>
            <person name="Kondo K."/>
            <person name="Tanaka S."/>
            <person name="Hara Y."/>
            <person name="Koshikawa S."/>
            <person name="Sagara H."/>
            <person name="Miura T."/>
            <person name="Yokobori S."/>
            <person name="Miyagawa K."/>
            <person name="Suzuki Y."/>
            <person name="Kubo T."/>
            <person name="Oyama M."/>
            <person name="Kohara Y."/>
            <person name="Fujiyama A."/>
            <person name="Arakawa K."/>
            <person name="Katayama T."/>
            <person name="Toyoda A."/>
            <person name="Kunieda T."/>
        </authorList>
    </citation>
    <scope>NUCLEOTIDE SEQUENCE [LARGE SCALE GENOMIC DNA]</scope>
    <source>
        <strain evidence="8 9">YOKOZUNA-1</strain>
    </source>
</reference>
<comment type="caution">
    <text evidence="8">The sequence shown here is derived from an EMBL/GenBank/DDBJ whole genome shotgun (WGS) entry which is preliminary data.</text>
</comment>
<gene>
    <name evidence="8" type="primary">RvY_06045</name>
    <name evidence="8" type="synonym">RvY_06045.1</name>
    <name evidence="8" type="ORF">RvY_06045-1</name>
</gene>
<evidence type="ECO:0000259" key="7">
    <source>
        <dbReference type="PROSITE" id="PS51465"/>
    </source>
</evidence>
<dbReference type="PANTHER" id="PTHR11388">
    <property type="entry name" value="ORGANIC ANION TRANSPORTER"/>
    <property type="match status" value="1"/>
</dbReference>
<feature type="transmembrane region" description="Helical" evidence="6">
    <location>
        <begin position="302"/>
        <end position="324"/>
    </location>
</feature>
<feature type="transmembrane region" description="Helical" evidence="6">
    <location>
        <begin position="344"/>
        <end position="363"/>
    </location>
</feature>
<evidence type="ECO:0000313" key="9">
    <source>
        <dbReference type="Proteomes" id="UP000186922"/>
    </source>
</evidence>
<dbReference type="PANTHER" id="PTHR11388:SF142">
    <property type="entry name" value="SOLUTE CARRIER ORGANIC ANION TRANSPORTER FAMILY MEMBER 5A1"/>
    <property type="match status" value="1"/>
</dbReference>